<dbReference type="Proteomes" id="UP000245119">
    <property type="component" value="Linkage Group LG6"/>
</dbReference>
<sequence>MFDDDDEEEEEEEEEENGDYCTPLPYTRFDSPPSCHLKQTSLKEIFQKKLLPNRPDAGQHLITEVTEDQKEDRKTSRQKHYKTEEEEEEEAAAENKTQSESEPFKGEKIPLELFLRELARQQNC</sequence>
<comment type="caution">
    <text evidence="2">The sequence shown here is derived from an EMBL/GenBank/DDBJ whole genome shotgun (WGS) entry which is preliminary data.</text>
</comment>
<proteinExistence type="predicted"/>
<evidence type="ECO:0000256" key="1">
    <source>
        <dbReference type="SAM" id="MobiDB-lite"/>
    </source>
</evidence>
<dbReference type="AlphaFoldDB" id="A0A2T7P4P2"/>
<feature type="compositionally biased region" description="Acidic residues" evidence="1">
    <location>
        <begin position="1"/>
        <end position="18"/>
    </location>
</feature>
<reference evidence="2 3" key="1">
    <citation type="submission" date="2018-04" db="EMBL/GenBank/DDBJ databases">
        <title>The genome of golden apple snail Pomacea canaliculata provides insight into stress tolerance and invasive adaptation.</title>
        <authorList>
            <person name="Liu C."/>
            <person name="Liu B."/>
            <person name="Ren Y."/>
            <person name="Zhang Y."/>
            <person name="Wang H."/>
            <person name="Li S."/>
            <person name="Jiang F."/>
            <person name="Yin L."/>
            <person name="Zhang G."/>
            <person name="Qian W."/>
            <person name="Fan W."/>
        </authorList>
    </citation>
    <scope>NUCLEOTIDE SEQUENCE [LARGE SCALE GENOMIC DNA]</scope>
    <source>
        <strain evidence="2">SZHN2017</strain>
        <tissue evidence="2">Muscle</tissue>
    </source>
</reference>
<feature type="region of interest" description="Disordered" evidence="1">
    <location>
        <begin position="49"/>
        <end position="110"/>
    </location>
</feature>
<accession>A0A2T7P4P2</accession>
<evidence type="ECO:0000313" key="2">
    <source>
        <dbReference type="EMBL" id="PVD28380.1"/>
    </source>
</evidence>
<feature type="region of interest" description="Disordered" evidence="1">
    <location>
        <begin position="1"/>
        <end position="35"/>
    </location>
</feature>
<gene>
    <name evidence="2" type="ORF">C0Q70_10967</name>
</gene>
<organism evidence="2 3">
    <name type="scientific">Pomacea canaliculata</name>
    <name type="common">Golden apple snail</name>
    <dbReference type="NCBI Taxonomy" id="400727"/>
    <lineage>
        <taxon>Eukaryota</taxon>
        <taxon>Metazoa</taxon>
        <taxon>Spiralia</taxon>
        <taxon>Lophotrochozoa</taxon>
        <taxon>Mollusca</taxon>
        <taxon>Gastropoda</taxon>
        <taxon>Caenogastropoda</taxon>
        <taxon>Architaenioglossa</taxon>
        <taxon>Ampullarioidea</taxon>
        <taxon>Ampullariidae</taxon>
        <taxon>Pomacea</taxon>
    </lineage>
</organism>
<name>A0A2T7P4P2_POMCA</name>
<evidence type="ECO:0000313" key="3">
    <source>
        <dbReference type="Proteomes" id="UP000245119"/>
    </source>
</evidence>
<dbReference type="EMBL" id="PZQS01000006">
    <property type="protein sequence ID" value="PVD28380.1"/>
    <property type="molecule type" value="Genomic_DNA"/>
</dbReference>
<protein>
    <submittedName>
        <fullName evidence="2">Uncharacterized protein</fullName>
    </submittedName>
</protein>
<keyword evidence="3" id="KW-1185">Reference proteome</keyword>
<feature type="compositionally biased region" description="Basic and acidic residues" evidence="1">
    <location>
        <begin position="97"/>
        <end position="110"/>
    </location>
</feature>